<dbReference type="OrthoDB" id="9884264at2759"/>
<evidence type="ECO:0000313" key="12">
    <source>
        <dbReference type="EMBL" id="TRZ09928.1"/>
    </source>
</evidence>
<dbReference type="PANTHER" id="PTHR36465:SF1">
    <property type="entry name" value="UBIQUINOL-CYTOCHROME-C REDUCTASE COMPLEX ASSEMBLY FACTOR 3"/>
    <property type="match status" value="1"/>
</dbReference>
<dbReference type="GO" id="GO:0006754">
    <property type="term" value="P:ATP biosynthetic process"/>
    <property type="evidence" value="ECO:0007669"/>
    <property type="project" value="UniProtKB-KW"/>
</dbReference>
<keyword evidence="10" id="KW-0066">ATP synthesis</keyword>
<dbReference type="AlphaFoldDB" id="A0A8K1G1F1"/>
<keyword evidence="13" id="KW-1185">Reference proteome</keyword>
<evidence type="ECO:0000256" key="4">
    <source>
        <dbReference type="ARBA" id="ARBA00016475"/>
    </source>
</evidence>
<evidence type="ECO:0000256" key="3">
    <source>
        <dbReference type="ARBA" id="ARBA00006970"/>
    </source>
</evidence>
<comment type="subcellular location">
    <subcellularLocation>
        <location evidence="2">Mitochondrion inner membrane</location>
        <topology evidence="2">Single-pass membrane protein</topology>
    </subcellularLocation>
</comment>
<evidence type="ECO:0000256" key="2">
    <source>
        <dbReference type="ARBA" id="ARBA00004434"/>
    </source>
</evidence>
<dbReference type="Proteomes" id="UP000796761">
    <property type="component" value="Unassembled WGS sequence"/>
</dbReference>
<dbReference type="EMBL" id="SWJQ01000979">
    <property type="protein sequence ID" value="TRZ09928.1"/>
    <property type="molecule type" value="Genomic_DNA"/>
</dbReference>
<keyword evidence="6" id="KW-0999">Mitochondrion inner membrane</keyword>
<comment type="similarity">
    <text evidence="3">Belongs to the UQCC3 family.</text>
</comment>
<dbReference type="PANTHER" id="PTHR36465">
    <property type="entry name" value="UBIQUINOL-CYTOCHROME-C REDUCTASE COMPLEX ASSEMBLY FACTOR 3"/>
    <property type="match status" value="1"/>
</dbReference>
<gene>
    <name evidence="11" type="ORF">HGM15179_017185</name>
    <name evidence="12" type="ORF">HGM15179_017187</name>
</gene>
<dbReference type="GO" id="GO:0034551">
    <property type="term" value="P:mitochondrial respiratory chain complex III assembly"/>
    <property type="evidence" value="ECO:0007669"/>
    <property type="project" value="InterPro"/>
</dbReference>
<dbReference type="EMBL" id="SWJQ01000979">
    <property type="protein sequence ID" value="TRZ09926.1"/>
    <property type="molecule type" value="Genomic_DNA"/>
</dbReference>
<dbReference type="InterPro" id="IPR027896">
    <property type="entry name" value="UQCC3"/>
</dbReference>
<accession>A0A8K1G1F1</accession>
<sequence length="81" mass="9299">MALDRRWPLALFRGAIPVALGLLFWVAMAGGEQQRHQTLQQGQPEADPTQRRRHNELLMAALREAAETDENVAQRQVPWRK</sequence>
<evidence type="ECO:0000256" key="1">
    <source>
        <dbReference type="ARBA" id="ARBA00002879"/>
    </source>
</evidence>
<comment type="function">
    <text evidence="1">Required for the assembly of the ubiquinol-cytochrome c reductase complex (mitochondrial respiratory chain complex III or cytochrome b-c1 complex), mediating cytochrome b recruitment and probably stabilization within the complex. Thereby, plays an important role in ATP production by mitochondria. Cardiolipin-binding protein, it may also control the cardiolipin composition of mitochondria membranes and their morphology.</text>
</comment>
<protein>
    <recommendedName>
        <fullName evidence="4">Ubiquinol-cytochrome-c reductase complex assembly factor 3</fullName>
    </recommendedName>
</protein>
<name>A0A8K1G1F1_9PASS</name>
<keyword evidence="5" id="KW-0812">Transmembrane</keyword>
<evidence type="ECO:0000256" key="5">
    <source>
        <dbReference type="ARBA" id="ARBA00022692"/>
    </source>
</evidence>
<proteinExistence type="inferred from homology"/>
<comment type="caution">
    <text evidence="12">The sequence shown here is derived from an EMBL/GenBank/DDBJ whole genome shotgun (WGS) entry which is preliminary data.</text>
</comment>
<evidence type="ECO:0000313" key="11">
    <source>
        <dbReference type="EMBL" id="TRZ09926.1"/>
    </source>
</evidence>
<evidence type="ECO:0000256" key="6">
    <source>
        <dbReference type="ARBA" id="ARBA00022792"/>
    </source>
</evidence>
<keyword evidence="8" id="KW-0496">Mitochondrion</keyword>
<dbReference type="Pfam" id="PF15141">
    <property type="entry name" value="UQCC3"/>
    <property type="match status" value="1"/>
</dbReference>
<dbReference type="GO" id="GO:0005743">
    <property type="term" value="C:mitochondrial inner membrane"/>
    <property type="evidence" value="ECO:0007669"/>
    <property type="project" value="UniProtKB-SubCell"/>
</dbReference>
<keyword evidence="7" id="KW-1133">Transmembrane helix</keyword>
<reference evidence="12" key="1">
    <citation type="submission" date="2019-04" db="EMBL/GenBank/DDBJ databases">
        <title>Genome assembly of Zosterops borbonicus 15179.</title>
        <authorList>
            <person name="Leroy T."/>
            <person name="Anselmetti Y."/>
            <person name="Tilak M.-K."/>
            <person name="Nabholz B."/>
        </authorList>
    </citation>
    <scope>NUCLEOTIDE SEQUENCE</scope>
    <source>
        <strain evidence="12">HGM_15179</strain>
        <tissue evidence="12">Muscle</tissue>
    </source>
</reference>
<evidence type="ECO:0000256" key="8">
    <source>
        <dbReference type="ARBA" id="ARBA00023128"/>
    </source>
</evidence>
<evidence type="ECO:0000256" key="9">
    <source>
        <dbReference type="ARBA" id="ARBA00023136"/>
    </source>
</evidence>
<evidence type="ECO:0000256" key="7">
    <source>
        <dbReference type="ARBA" id="ARBA00022989"/>
    </source>
</evidence>
<evidence type="ECO:0000313" key="13">
    <source>
        <dbReference type="Proteomes" id="UP000796761"/>
    </source>
</evidence>
<organism evidence="12 13">
    <name type="scientific">Zosterops borbonicus</name>
    <dbReference type="NCBI Taxonomy" id="364589"/>
    <lineage>
        <taxon>Eukaryota</taxon>
        <taxon>Metazoa</taxon>
        <taxon>Chordata</taxon>
        <taxon>Craniata</taxon>
        <taxon>Vertebrata</taxon>
        <taxon>Euteleostomi</taxon>
        <taxon>Archelosauria</taxon>
        <taxon>Archosauria</taxon>
        <taxon>Dinosauria</taxon>
        <taxon>Saurischia</taxon>
        <taxon>Theropoda</taxon>
        <taxon>Coelurosauria</taxon>
        <taxon>Aves</taxon>
        <taxon>Neognathae</taxon>
        <taxon>Neoaves</taxon>
        <taxon>Telluraves</taxon>
        <taxon>Australaves</taxon>
        <taxon>Passeriformes</taxon>
        <taxon>Sylvioidea</taxon>
        <taxon>Zosteropidae</taxon>
        <taxon>Zosterops</taxon>
    </lineage>
</organism>
<evidence type="ECO:0000256" key="10">
    <source>
        <dbReference type="ARBA" id="ARBA00023310"/>
    </source>
</evidence>
<keyword evidence="9" id="KW-0472">Membrane</keyword>